<dbReference type="Pfam" id="PF09335">
    <property type="entry name" value="VTT_dom"/>
    <property type="match status" value="1"/>
</dbReference>
<dbReference type="GO" id="GO:0005886">
    <property type="term" value="C:plasma membrane"/>
    <property type="evidence" value="ECO:0007669"/>
    <property type="project" value="UniProtKB-SubCell"/>
</dbReference>
<dbReference type="InterPro" id="IPR032816">
    <property type="entry name" value="VTT_dom"/>
</dbReference>
<evidence type="ECO:0000313" key="8">
    <source>
        <dbReference type="EMBL" id="MFC6768222.1"/>
    </source>
</evidence>
<dbReference type="AlphaFoldDB" id="A0ABD5SX61"/>
<dbReference type="PANTHER" id="PTHR12677">
    <property type="entry name" value="GOLGI APPARATUS MEMBRANE PROTEIN TVP38-RELATED"/>
    <property type="match status" value="1"/>
</dbReference>
<protein>
    <submittedName>
        <fullName evidence="8">TVP38/TMEM64 family protein</fullName>
    </submittedName>
</protein>
<keyword evidence="2" id="KW-1003">Cell membrane</keyword>
<evidence type="ECO:0000256" key="3">
    <source>
        <dbReference type="ARBA" id="ARBA00022692"/>
    </source>
</evidence>
<feature type="transmembrane region" description="Helical" evidence="6">
    <location>
        <begin position="7"/>
        <end position="24"/>
    </location>
</feature>
<keyword evidence="9" id="KW-1185">Reference proteome</keyword>
<evidence type="ECO:0000313" key="9">
    <source>
        <dbReference type="Proteomes" id="UP001596383"/>
    </source>
</evidence>
<sequence>MIRDTRLLIAGFLFAVFCIAWWSIPTQKLFLLLSNARGGLFLLVLFTLYVVRPFIAAPLSLFSIFVGYRFDLYLGIPIALFGTIVTCLPPFVIAQYFRGGSGFFGWLSKKGEDVFETTGGVRGVIAARLSPAPADAISYSAGFSGVPMSTFIAGTSIGELPWATAYVVTGASMRNLTMGQIQLDWRILAVGAIIAFALVAKPGYEKLRSKT</sequence>
<evidence type="ECO:0000256" key="5">
    <source>
        <dbReference type="ARBA" id="ARBA00023136"/>
    </source>
</evidence>
<dbReference type="RefSeq" id="WP_273741028.1">
    <property type="nucleotide sequence ID" value="NZ_JAQIVI010000507.1"/>
</dbReference>
<proteinExistence type="predicted"/>
<evidence type="ECO:0000256" key="4">
    <source>
        <dbReference type="ARBA" id="ARBA00022989"/>
    </source>
</evidence>
<keyword evidence="5 6" id="KW-0472">Membrane</keyword>
<feature type="transmembrane region" description="Helical" evidence="6">
    <location>
        <begin position="72"/>
        <end position="97"/>
    </location>
</feature>
<dbReference type="Proteomes" id="UP001596383">
    <property type="component" value="Unassembled WGS sequence"/>
</dbReference>
<keyword evidence="3 6" id="KW-0812">Transmembrane</keyword>
<accession>A0ABD5SX61</accession>
<keyword evidence="4 6" id="KW-1133">Transmembrane helix</keyword>
<evidence type="ECO:0000256" key="2">
    <source>
        <dbReference type="ARBA" id="ARBA00022475"/>
    </source>
</evidence>
<feature type="transmembrane region" description="Helical" evidence="6">
    <location>
        <begin position="183"/>
        <end position="200"/>
    </location>
</feature>
<reference evidence="8 9" key="1">
    <citation type="journal article" date="2019" name="Int. J. Syst. Evol. Microbiol.">
        <title>The Global Catalogue of Microorganisms (GCM) 10K type strain sequencing project: providing services to taxonomists for standard genome sequencing and annotation.</title>
        <authorList>
            <consortium name="The Broad Institute Genomics Platform"/>
            <consortium name="The Broad Institute Genome Sequencing Center for Infectious Disease"/>
            <person name="Wu L."/>
            <person name="Ma J."/>
        </authorList>
    </citation>
    <scope>NUCLEOTIDE SEQUENCE [LARGE SCALE GENOMIC DNA]</scope>
    <source>
        <strain evidence="8 9">LMG 29247</strain>
    </source>
</reference>
<dbReference type="PANTHER" id="PTHR12677:SF59">
    <property type="entry name" value="GOLGI APPARATUS MEMBRANE PROTEIN TVP38-RELATED"/>
    <property type="match status" value="1"/>
</dbReference>
<dbReference type="EMBL" id="JBHSWV010000507">
    <property type="protein sequence ID" value="MFC6768222.1"/>
    <property type="molecule type" value="Genomic_DNA"/>
</dbReference>
<feature type="domain" description="VTT" evidence="7">
    <location>
        <begin position="58"/>
        <end position="171"/>
    </location>
</feature>
<organism evidence="8 9">
    <name type="scientific">Natrinema soli</name>
    <dbReference type="NCBI Taxonomy" id="1930624"/>
    <lineage>
        <taxon>Archaea</taxon>
        <taxon>Methanobacteriati</taxon>
        <taxon>Methanobacteriota</taxon>
        <taxon>Stenosarchaea group</taxon>
        <taxon>Halobacteria</taxon>
        <taxon>Halobacteriales</taxon>
        <taxon>Natrialbaceae</taxon>
        <taxon>Natrinema</taxon>
    </lineage>
</organism>
<comment type="subcellular location">
    <subcellularLocation>
        <location evidence="1">Cell membrane</location>
        <topology evidence="1">Multi-pass membrane protein</topology>
    </subcellularLocation>
</comment>
<dbReference type="InterPro" id="IPR015414">
    <property type="entry name" value="TMEM64"/>
</dbReference>
<name>A0ABD5SX61_9EURY</name>
<evidence type="ECO:0000259" key="7">
    <source>
        <dbReference type="Pfam" id="PF09335"/>
    </source>
</evidence>
<evidence type="ECO:0000256" key="6">
    <source>
        <dbReference type="SAM" id="Phobius"/>
    </source>
</evidence>
<gene>
    <name evidence="8" type="ORF">ACFQE6_25435</name>
</gene>
<comment type="caution">
    <text evidence="8">The sequence shown here is derived from an EMBL/GenBank/DDBJ whole genome shotgun (WGS) entry which is preliminary data.</text>
</comment>
<evidence type="ECO:0000256" key="1">
    <source>
        <dbReference type="ARBA" id="ARBA00004651"/>
    </source>
</evidence>